<evidence type="ECO:0000313" key="12">
    <source>
        <dbReference type="Proteomes" id="UP000065641"/>
    </source>
</evidence>
<accession>A0A0S2K8R8</accession>
<evidence type="ECO:0000256" key="9">
    <source>
        <dbReference type="ARBA" id="ARBA00023136"/>
    </source>
</evidence>
<dbReference type="NCBIfam" id="NF003465">
    <property type="entry name" value="PRK05089.1"/>
    <property type="match status" value="1"/>
</dbReference>
<evidence type="ECO:0000256" key="3">
    <source>
        <dbReference type="ARBA" id="ARBA00009620"/>
    </source>
</evidence>
<evidence type="ECO:0000256" key="7">
    <source>
        <dbReference type="ARBA" id="ARBA00022989"/>
    </source>
</evidence>
<organism evidence="11 12">
    <name type="scientific">Pseudohongiella spirulinae</name>
    <dbReference type="NCBI Taxonomy" id="1249552"/>
    <lineage>
        <taxon>Bacteria</taxon>
        <taxon>Pseudomonadati</taxon>
        <taxon>Pseudomonadota</taxon>
        <taxon>Gammaproteobacteria</taxon>
        <taxon>Pseudomonadales</taxon>
        <taxon>Pseudohongiellaceae</taxon>
        <taxon>Pseudohongiella</taxon>
    </lineage>
</organism>
<dbReference type="KEGG" id="pspi:PS2015_23"/>
<dbReference type="Gene3D" id="2.60.370.10">
    <property type="entry name" value="Ctag/Cox11"/>
    <property type="match status" value="1"/>
</dbReference>
<comment type="subcellular location">
    <subcellularLocation>
        <location evidence="2">Cell inner membrane</location>
        <topology evidence="2">Single-pass type II membrane protein</topology>
        <orientation evidence="2">Periplasmic side</orientation>
    </subcellularLocation>
</comment>
<dbReference type="GO" id="GO:0005886">
    <property type="term" value="C:plasma membrane"/>
    <property type="evidence" value="ECO:0007669"/>
    <property type="project" value="UniProtKB-SubCell"/>
</dbReference>
<dbReference type="STRING" id="1249552.PS2015_23"/>
<keyword evidence="6" id="KW-0735">Signal-anchor</keyword>
<keyword evidence="12" id="KW-1185">Reference proteome</keyword>
<dbReference type="EMBL" id="CP013189">
    <property type="protein sequence ID" value="ALO44721.1"/>
    <property type="molecule type" value="Genomic_DNA"/>
</dbReference>
<dbReference type="Proteomes" id="UP000065641">
    <property type="component" value="Chromosome"/>
</dbReference>
<feature type="transmembrane region" description="Helical" evidence="10">
    <location>
        <begin position="17"/>
        <end position="35"/>
    </location>
</feature>
<dbReference type="OrthoDB" id="9804841at2"/>
<dbReference type="PATRIC" id="fig|1249552.3.peg.23"/>
<evidence type="ECO:0000256" key="2">
    <source>
        <dbReference type="ARBA" id="ARBA00004382"/>
    </source>
</evidence>
<reference evidence="11 12" key="1">
    <citation type="submission" date="2015-11" db="EMBL/GenBank/DDBJ databases">
        <authorList>
            <person name="Zhang Y."/>
            <person name="Guo Z."/>
        </authorList>
    </citation>
    <scope>NUCLEOTIDE SEQUENCE [LARGE SCALE GENOMIC DNA]</scope>
    <source>
        <strain evidence="11 12">KCTC 32221</strain>
    </source>
</reference>
<dbReference type="RefSeq" id="WP_058020256.1">
    <property type="nucleotide sequence ID" value="NZ_CP013189.1"/>
</dbReference>
<evidence type="ECO:0000313" key="11">
    <source>
        <dbReference type="EMBL" id="ALO44721.1"/>
    </source>
</evidence>
<dbReference type="SUPFAM" id="SSF110111">
    <property type="entry name" value="Ctag/Cox11"/>
    <property type="match status" value="1"/>
</dbReference>
<evidence type="ECO:0000256" key="10">
    <source>
        <dbReference type="SAM" id="Phobius"/>
    </source>
</evidence>
<evidence type="ECO:0000256" key="4">
    <source>
        <dbReference type="ARBA" id="ARBA00015384"/>
    </source>
</evidence>
<proteinExistence type="inferred from homology"/>
<dbReference type="AlphaFoldDB" id="A0A0S2K8R8"/>
<keyword evidence="5 10" id="KW-0812">Transmembrane</keyword>
<comment type="function">
    <text evidence="1">Exerts its effect at some terminal stage of cytochrome c oxidase synthesis, probably by being involved in the insertion of the copper B into subunit I.</text>
</comment>
<dbReference type="Pfam" id="PF04442">
    <property type="entry name" value="CtaG_Cox11"/>
    <property type="match status" value="1"/>
</dbReference>
<name>A0A0S2K8R8_9GAMM</name>
<gene>
    <name evidence="11" type="ORF">PS2015_23</name>
</gene>
<protein>
    <recommendedName>
        <fullName evidence="4">Cytochrome c oxidase assembly protein CtaG</fullName>
    </recommendedName>
</protein>
<evidence type="ECO:0000256" key="8">
    <source>
        <dbReference type="ARBA" id="ARBA00023008"/>
    </source>
</evidence>
<sequence>MKENVTKVNNKKTTGKLLLAVVGMFAFGFALVPLYDVICEVTGLNGKTGSRVEVAEAGLLVEEEREVTVQFIAHQNVEMGWEFRPSINQMKVKPGEVHVIHYRVSNPRSSLMVGQAIPSVAPNAAAGHLNKIECFCFNEQPLQAGETVDMALRFFVDPRLPDNISKLTLSYTLYDITEKSKTQAVASR</sequence>
<evidence type="ECO:0000256" key="1">
    <source>
        <dbReference type="ARBA" id="ARBA00004007"/>
    </source>
</evidence>
<dbReference type="PIRSF" id="PIRSF005413">
    <property type="entry name" value="COX11"/>
    <property type="match status" value="1"/>
</dbReference>
<dbReference type="PANTHER" id="PTHR21320">
    <property type="entry name" value="CYTOCHROME C OXIDASE ASSEMBLY PROTEIN COX11-RELATED"/>
    <property type="match status" value="1"/>
</dbReference>
<keyword evidence="9 10" id="KW-0472">Membrane</keyword>
<dbReference type="InterPro" id="IPR023471">
    <property type="entry name" value="CtaG/Cox11_dom_sf"/>
</dbReference>
<keyword evidence="8" id="KW-0186">Copper</keyword>
<dbReference type="PANTHER" id="PTHR21320:SF3">
    <property type="entry name" value="CYTOCHROME C OXIDASE ASSEMBLY PROTEIN COX11, MITOCHONDRIAL-RELATED"/>
    <property type="match status" value="1"/>
</dbReference>
<evidence type="ECO:0000256" key="5">
    <source>
        <dbReference type="ARBA" id="ARBA00022692"/>
    </source>
</evidence>
<keyword evidence="7 10" id="KW-1133">Transmembrane helix</keyword>
<dbReference type="InterPro" id="IPR007533">
    <property type="entry name" value="Cyt_c_oxidase_assmbl_CtaG"/>
</dbReference>
<evidence type="ECO:0000256" key="6">
    <source>
        <dbReference type="ARBA" id="ARBA00022968"/>
    </source>
</evidence>
<dbReference type="GO" id="GO:0005507">
    <property type="term" value="F:copper ion binding"/>
    <property type="evidence" value="ECO:0007669"/>
    <property type="project" value="InterPro"/>
</dbReference>
<comment type="similarity">
    <text evidence="3">Belongs to the COX11/CtaG family.</text>
</comment>